<dbReference type="Pfam" id="PF01957">
    <property type="entry name" value="NfeD"/>
    <property type="match status" value="1"/>
</dbReference>
<comment type="subcellular location">
    <subcellularLocation>
        <location evidence="1">Membrane</location>
        <topology evidence="1">Multi-pass membrane protein</topology>
    </subcellularLocation>
</comment>
<dbReference type="PANTHER" id="PTHR33507:SF3">
    <property type="entry name" value="INNER MEMBRANE PROTEIN YBBJ"/>
    <property type="match status" value="1"/>
</dbReference>
<evidence type="ECO:0000259" key="6">
    <source>
        <dbReference type="Pfam" id="PF01957"/>
    </source>
</evidence>
<organism evidence="7 8">
    <name type="scientific">Methylacidiphilum infernorum (isolate V4)</name>
    <name type="common">Methylokorus infernorum (strain V4)</name>
    <dbReference type="NCBI Taxonomy" id="481448"/>
    <lineage>
        <taxon>Bacteria</taxon>
        <taxon>Pseudomonadati</taxon>
        <taxon>Verrucomicrobiota</taxon>
        <taxon>Methylacidiphilae</taxon>
        <taxon>Methylacidiphilales</taxon>
        <taxon>Methylacidiphilaceae</taxon>
        <taxon>Methylacidiphilum (ex Ratnadevi et al. 2023)</taxon>
    </lineage>
</organism>
<dbReference type="OrthoDB" id="200089at2"/>
<dbReference type="KEGG" id="min:Minf_0091"/>
<dbReference type="STRING" id="481448.Minf_0091"/>
<sequence>MKTLLCILIFSGSSVLFIELLFPSYIMAFLGSLLLVGALALGFIFYGPGGAVVVIGAELLVLLVALGIGIKIFPRTRLKKKMQLEETNREQTAFDINRLVGKEGRCESPCKPEGFVRVMSKRLEAVSETGYIEEGLRIKVVGTKEGKAIVRAIRNG</sequence>
<feature type="domain" description="NfeD-like C-terminal" evidence="6">
    <location>
        <begin position="97"/>
        <end position="151"/>
    </location>
</feature>
<evidence type="ECO:0000256" key="3">
    <source>
        <dbReference type="ARBA" id="ARBA00022989"/>
    </source>
</evidence>
<dbReference type="HOGENOM" id="CLU_1684534_0_0_0"/>
<dbReference type="GO" id="GO:0006508">
    <property type="term" value="P:proteolysis"/>
    <property type="evidence" value="ECO:0007669"/>
    <property type="project" value="UniProtKB-KW"/>
</dbReference>
<dbReference type="AlphaFoldDB" id="B3DX11"/>
<evidence type="ECO:0000256" key="2">
    <source>
        <dbReference type="ARBA" id="ARBA00022692"/>
    </source>
</evidence>
<keyword evidence="3 5" id="KW-1133">Transmembrane helix</keyword>
<dbReference type="GO" id="GO:0005886">
    <property type="term" value="C:plasma membrane"/>
    <property type="evidence" value="ECO:0007669"/>
    <property type="project" value="TreeGrafter"/>
</dbReference>
<evidence type="ECO:0000256" key="1">
    <source>
        <dbReference type="ARBA" id="ARBA00004141"/>
    </source>
</evidence>
<keyword evidence="4 5" id="KW-0472">Membrane</keyword>
<gene>
    <name evidence="7" type="primary">nfeD</name>
    <name evidence="7" type="ordered locus">Minf_0091</name>
</gene>
<reference evidence="7 8" key="1">
    <citation type="journal article" date="2008" name="Biol. Direct">
        <title>Complete genome sequence of the extremely acidophilic methanotroph isolate V4, Methylacidiphilum infernorum, a representative of the bacterial phylum Verrucomicrobia.</title>
        <authorList>
            <person name="Hou S."/>
            <person name="Makarova K.S."/>
            <person name="Saw J.H."/>
            <person name="Senin P."/>
            <person name="Ly B.V."/>
            <person name="Zhou Z."/>
            <person name="Ren Y."/>
            <person name="Wang J."/>
            <person name="Galperin M.Y."/>
            <person name="Omelchenko M.V."/>
            <person name="Wolf Y.I."/>
            <person name="Yutin N."/>
            <person name="Koonin E.V."/>
            <person name="Stott M.B."/>
            <person name="Mountain B.W."/>
            <person name="Crowe M.A."/>
            <person name="Smirnova A.V."/>
            <person name="Dunfield P.F."/>
            <person name="Feng L."/>
            <person name="Wang L."/>
            <person name="Alam M."/>
        </authorList>
    </citation>
    <scope>NUCLEOTIDE SEQUENCE [LARGE SCALE GENOMIC DNA]</scope>
    <source>
        <strain evidence="8">Isolate V4</strain>
    </source>
</reference>
<name>B3DX11_METI4</name>
<evidence type="ECO:0000313" key="8">
    <source>
        <dbReference type="Proteomes" id="UP000009149"/>
    </source>
</evidence>
<dbReference type="Proteomes" id="UP000009149">
    <property type="component" value="Chromosome"/>
</dbReference>
<keyword evidence="7" id="KW-0645">Protease</keyword>
<proteinExistence type="predicted"/>
<evidence type="ECO:0000256" key="5">
    <source>
        <dbReference type="SAM" id="Phobius"/>
    </source>
</evidence>
<dbReference type="SUPFAM" id="SSF141322">
    <property type="entry name" value="NfeD domain-like"/>
    <property type="match status" value="1"/>
</dbReference>
<feature type="transmembrane region" description="Helical" evidence="5">
    <location>
        <begin position="52"/>
        <end position="73"/>
    </location>
</feature>
<accession>B3DX11</accession>
<protein>
    <submittedName>
        <fullName evidence="7">Membrane-bound serine protease, NfeD family</fullName>
    </submittedName>
</protein>
<dbReference type="eggNOG" id="COG1030">
    <property type="taxonomic scope" value="Bacteria"/>
</dbReference>
<dbReference type="EMBL" id="CP000975">
    <property type="protein sequence ID" value="ACD82151.1"/>
    <property type="molecule type" value="Genomic_DNA"/>
</dbReference>
<keyword evidence="7" id="KW-0378">Hydrolase</keyword>
<dbReference type="PANTHER" id="PTHR33507">
    <property type="entry name" value="INNER MEMBRANE PROTEIN YBBJ"/>
    <property type="match status" value="1"/>
</dbReference>
<evidence type="ECO:0000313" key="7">
    <source>
        <dbReference type="EMBL" id="ACD82151.1"/>
    </source>
</evidence>
<feature type="transmembrane region" description="Helical" evidence="5">
    <location>
        <begin position="20"/>
        <end position="46"/>
    </location>
</feature>
<dbReference type="InterPro" id="IPR012340">
    <property type="entry name" value="NA-bd_OB-fold"/>
</dbReference>
<dbReference type="InterPro" id="IPR002810">
    <property type="entry name" value="NfeD-like_C"/>
</dbReference>
<dbReference type="GO" id="GO:0008233">
    <property type="term" value="F:peptidase activity"/>
    <property type="evidence" value="ECO:0007669"/>
    <property type="project" value="UniProtKB-KW"/>
</dbReference>
<evidence type="ECO:0000256" key="4">
    <source>
        <dbReference type="ARBA" id="ARBA00023136"/>
    </source>
</evidence>
<dbReference type="InterPro" id="IPR052165">
    <property type="entry name" value="Membrane_assoc_protease"/>
</dbReference>
<keyword evidence="2 5" id="KW-0812">Transmembrane</keyword>
<dbReference type="RefSeq" id="WP_012462433.1">
    <property type="nucleotide sequence ID" value="NC_010794.1"/>
</dbReference>
<dbReference type="Gene3D" id="2.40.50.140">
    <property type="entry name" value="Nucleic acid-binding proteins"/>
    <property type="match status" value="1"/>
</dbReference>